<dbReference type="AlphaFoldDB" id="A0A9P0TUL9"/>
<feature type="region of interest" description="Disordered" evidence="1">
    <location>
        <begin position="434"/>
        <end position="454"/>
    </location>
</feature>
<organism evidence="3 4">
    <name type="scientific">Pieris brassicae</name>
    <name type="common">White butterfly</name>
    <name type="synonym">Large white butterfly</name>
    <dbReference type="NCBI Taxonomy" id="7116"/>
    <lineage>
        <taxon>Eukaryota</taxon>
        <taxon>Metazoa</taxon>
        <taxon>Ecdysozoa</taxon>
        <taxon>Arthropoda</taxon>
        <taxon>Hexapoda</taxon>
        <taxon>Insecta</taxon>
        <taxon>Pterygota</taxon>
        <taxon>Neoptera</taxon>
        <taxon>Endopterygota</taxon>
        <taxon>Lepidoptera</taxon>
        <taxon>Glossata</taxon>
        <taxon>Ditrysia</taxon>
        <taxon>Papilionoidea</taxon>
        <taxon>Pieridae</taxon>
        <taxon>Pierinae</taxon>
        <taxon>Pieris</taxon>
    </lineage>
</organism>
<gene>
    <name evidence="3" type="ORF">PIBRA_LOCUS11750</name>
</gene>
<dbReference type="EMBL" id="CALOZG010000042">
    <property type="protein sequence ID" value="CAH4035714.1"/>
    <property type="molecule type" value="Genomic_DNA"/>
</dbReference>
<keyword evidence="2" id="KW-0812">Transmembrane</keyword>
<sequence length="679" mass="79127">MNGIRRRVARLVCNFMPKGNINRRPIYAIGLPATQCVEPLEPDKIYSGLCSPDNRLTTPTSLINNSVTSEIDPIRHHHNDMMKNDLSSRQNLHNSKKHYVLKRDNKDVRWSPPNNAGRTESHIIQREREHSRMYHSHDHTDEFDYLHPDQSQYRKFDTVSPIPKYYSTGFYRRNRVQQCTRKSDTKISNDNMSPTCWTSFSPLKLCTRGRKNNCAAYDQIIDTTTKQFFCQNTQNLCQCQSLTSANPSPCLQNNNCECITADEQSNNCPMRRNLEEHRPSEILKDEYKKPYDRYAANDYSLFYTPKSELKFKDIEFANSDVPTRILLRKSKKLLDSSERIRRGDITFKPFWQEDEFDKKQHQLKSIRYTTLGYTKRTRKRKPTKLSNTQNLVKITEPITISMNVSHKKIATEKFLSFDELLRLRKLNTADINARRADASPQSEETTQTESSTSEYTANTPFIRLKHCTRKLTCTWTAASLGDNEGNADVGNRGSRTPPGYVEGCTRTSTCTRDFMNRNKMDTISTPSTEPEIEDGNDEDYCEKRSLNVRRDSKLQEVFDVSPNTILPIVQNKDKNLAQTQYEDKESETCECGNDYLRNKRVTREQKFIQKRESESYGSLSYGDLFYLVVNKLMVNWNLNKKLQSKKCTCNLANEKQYNIWLLFILNIILNLYSNNYILR</sequence>
<evidence type="ECO:0000313" key="4">
    <source>
        <dbReference type="Proteomes" id="UP001152562"/>
    </source>
</evidence>
<reference evidence="3" key="1">
    <citation type="submission" date="2022-05" db="EMBL/GenBank/DDBJ databases">
        <authorList>
            <person name="Okamura Y."/>
        </authorList>
    </citation>
    <scope>NUCLEOTIDE SEQUENCE</scope>
</reference>
<feature type="compositionally biased region" description="Low complexity" evidence="1">
    <location>
        <begin position="441"/>
        <end position="454"/>
    </location>
</feature>
<proteinExistence type="predicted"/>
<evidence type="ECO:0000256" key="1">
    <source>
        <dbReference type="SAM" id="MobiDB-lite"/>
    </source>
</evidence>
<comment type="caution">
    <text evidence="3">The sequence shown here is derived from an EMBL/GenBank/DDBJ whole genome shotgun (WGS) entry which is preliminary data.</text>
</comment>
<dbReference type="Proteomes" id="UP001152562">
    <property type="component" value="Unassembled WGS sequence"/>
</dbReference>
<keyword evidence="2" id="KW-1133">Transmembrane helix</keyword>
<protein>
    <submittedName>
        <fullName evidence="3">Uncharacterized protein</fullName>
    </submittedName>
</protein>
<keyword evidence="2" id="KW-0472">Membrane</keyword>
<keyword evidence="4" id="KW-1185">Reference proteome</keyword>
<evidence type="ECO:0000313" key="3">
    <source>
        <dbReference type="EMBL" id="CAH4035714.1"/>
    </source>
</evidence>
<accession>A0A9P0TUL9</accession>
<evidence type="ECO:0000256" key="2">
    <source>
        <dbReference type="SAM" id="Phobius"/>
    </source>
</evidence>
<feature type="transmembrane region" description="Helical" evidence="2">
    <location>
        <begin position="657"/>
        <end position="678"/>
    </location>
</feature>
<name>A0A9P0TUL9_PIEBR</name>